<dbReference type="RefSeq" id="WP_139825172.1">
    <property type="nucleotide sequence ID" value="NZ_AP022613.1"/>
</dbReference>
<evidence type="ECO:0000259" key="4">
    <source>
        <dbReference type="Pfam" id="PF01494"/>
    </source>
</evidence>
<keyword evidence="6" id="KW-1185">Reference proteome</keyword>
<dbReference type="Proteomes" id="UP000467385">
    <property type="component" value="Chromosome"/>
</dbReference>
<dbReference type="OrthoDB" id="4568714at2"/>
<feature type="domain" description="FAD-binding" evidence="4">
    <location>
        <begin position="2"/>
        <end position="62"/>
    </location>
</feature>
<dbReference type="PANTHER" id="PTHR45934:SF9">
    <property type="entry name" value="FAD_NAD(P)-BINDING OXIDOREDUCTASE FAMILY PROTEIN"/>
    <property type="match status" value="1"/>
</dbReference>
<accession>A0A7I7YLJ7</accession>
<evidence type="ECO:0000256" key="2">
    <source>
        <dbReference type="ARBA" id="ARBA00023033"/>
    </source>
</evidence>
<dbReference type="GO" id="GO:0071949">
    <property type="term" value="F:FAD binding"/>
    <property type="evidence" value="ECO:0007669"/>
    <property type="project" value="InterPro"/>
</dbReference>
<evidence type="ECO:0000313" key="5">
    <source>
        <dbReference type="EMBL" id="BBZ41984.1"/>
    </source>
</evidence>
<dbReference type="GO" id="GO:0004497">
    <property type="term" value="F:monooxygenase activity"/>
    <property type="evidence" value="ECO:0007669"/>
    <property type="project" value="UniProtKB-KW"/>
</dbReference>
<gene>
    <name evidence="5" type="ORF">MCNS_50470</name>
</gene>
<protein>
    <recommendedName>
        <fullName evidence="4">FAD-binding domain-containing protein</fullName>
    </recommendedName>
</protein>
<evidence type="ECO:0000256" key="1">
    <source>
        <dbReference type="ARBA" id="ARBA00023002"/>
    </source>
</evidence>
<keyword evidence="1" id="KW-0560">Oxidoreductase</keyword>
<dbReference type="InterPro" id="IPR036188">
    <property type="entry name" value="FAD/NAD-bd_sf"/>
</dbReference>
<organism evidence="5 6">
    <name type="scientific">Mycobacterium conspicuum</name>
    <dbReference type="NCBI Taxonomy" id="44010"/>
    <lineage>
        <taxon>Bacteria</taxon>
        <taxon>Bacillati</taxon>
        <taxon>Actinomycetota</taxon>
        <taxon>Actinomycetes</taxon>
        <taxon>Mycobacteriales</taxon>
        <taxon>Mycobacteriaceae</taxon>
        <taxon>Mycobacterium</taxon>
    </lineage>
</organism>
<keyword evidence="2" id="KW-0503">Monooxygenase</keyword>
<dbReference type="Pfam" id="PF01494">
    <property type="entry name" value="FAD_binding_3"/>
    <property type="match status" value="1"/>
</dbReference>
<dbReference type="InterPro" id="IPR002938">
    <property type="entry name" value="FAD-bd"/>
</dbReference>
<evidence type="ECO:0000256" key="3">
    <source>
        <dbReference type="ARBA" id="ARBA00024018"/>
    </source>
</evidence>
<reference evidence="5 6" key="1">
    <citation type="journal article" date="2019" name="Emerg. Microbes Infect.">
        <title>Comprehensive subspecies identification of 175 nontuberculous mycobacteria species based on 7547 genomic profiles.</title>
        <authorList>
            <person name="Matsumoto Y."/>
            <person name="Kinjo T."/>
            <person name="Motooka D."/>
            <person name="Nabeya D."/>
            <person name="Jung N."/>
            <person name="Uechi K."/>
            <person name="Horii T."/>
            <person name="Iida T."/>
            <person name="Fujita J."/>
            <person name="Nakamura S."/>
        </authorList>
    </citation>
    <scope>NUCLEOTIDE SEQUENCE [LARGE SCALE GENOMIC DNA]</scope>
    <source>
        <strain evidence="5 6">JCM 14738</strain>
    </source>
</reference>
<proteinExistence type="inferred from homology"/>
<dbReference type="Gene3D" id="3.50.50.60">
    <property type="entry name" value="FAD/NAD(P)-binding domain"/>
    <property type="match status" value="1"/>
</dbReference>
<dbReference type="PANTHER" id="PTHR45934">
    <property type="entry name" value="FAD/NAD(P)-BINDING OXIDOREDUCTASE FAMILY PROTEIN"/>
    <property type="match status" value="1"/>
</dbReference>
<comment type="similarity">
    <text evidence="3">Belongs to the 3-hydroxybenzoate 6-hydroxylase family.</text>
</comment>
<dbReference type="SUPFAM" id="SSF51905">
    <property type="entry name" value="FAD/NAD(P)-binding domain"/>
    <property type="match status" value="1"/>
</dbReference>
<name>A0A7I7YLJ7_9MYCO</name>
<dbReference type="Gene3D" id="3.30.9.10">
    <property type="entry name" value="D-Amino Acid Oxidase, subunit A, domain 2"/>
    <property type="match status" value="1"/>
</dbReference>
<dbReference type="InterPro" id="IPR044560">
    <property type="entry name" value="MOase"/>
</dbReference>
<sequence length="123" mass="13316">MKAVVVGGGIAGLAVASGLQRVGWATLVLERSADPRPPRAGLSIIGNGFRALDALGLGSSVRMICADTPPYQRSGIRRAPNGRWLVRLAAAVDRTEFPLPDRIFNRRTTRIQQWELPVEQLAC</sequence>
<dbReference type="AlphaFoldDB" id="A0A7I7YLJ7"/>
<dbReference type="EMBL" id="AP022613">
    <property type="protein sequence ID" value="BBZ41984.1"/>
    <property type="molecule type" value="Genomic_DNA"/>
</dbReference>
<evidence type="ECO:0000313" key="6">
    <source>
        <dbReference type="Proteomes" id="UP000467385"/>
    </source>
</evidence>